<keyword evidence="9" id="KW-0472">Membrane</keyword>
<name>A0ABY5GXQ0_9GAMM</name>
<feature type="signal peptide" evidence="11">
    <location>
        <begin position="1"/>
        <end position="35"/>
    </location>
</feature>
<evidence type="ECO:0000256" key="10">
    <source>
        <dbReference type="ARBA" id="ARBA00023237"/>
    </source>
</evidence>
<evidence type="ECO:0000256" key="6">
    <source>
        <dbReference type="ARBA" id="ARBA00022729"/>
    </source>
</evidence>
<keyword evidence="4" id="KW-1134">Transmembrane beta strand</keyword>
<sequence>MSFKNPSKKKLTMVSPVKSLSAMIILSGIATTASADILIGETDSTKLSMYGLLDAGILYQDKVSADGEEKVGLESSGLTPTILGFKGSRSLDNGMNAFFNLEAHFDLDTGMFHGSGDASTDSDDGSGTLLFRRQANLGVNGDWGTVIIGRQYGPGLLAHLGTEPRAFKEQFSNVFAWAYSQYFSSINAATTTDGRNANNDVGIFFKNAVQYRNNINGLDFGVMYSFGGQEGSQKEGDVIAIGAAYNTGPVTLSGSYQNMRDQQTAEDIITSWGVGAAYNAGDLNFKTNYLATENNDANGVLVLDLESVSAGVDWQWNEKNSATLAYYINKDKAPSKSVETKSLVLSNEYTIGESTTVYAQLAHVDADDMGLISQYATSIVASPAPAGETTTLINVGFNFAF</sequence>
<evidence type="ECO:0000256" key="9">
    <source>
        <dbReference type="ARBA" id="ARBA00023136"/>
    </source>
</evidence>
<evidence type="ECO:0000256" key="3">
    <source>
        <dbReference type="ARBA" id="ARBA00022448"/>
    </source>
</evidence>
<evidence type="ECO:0000256" key="4">
    <source>
        <dbReference type="ARBA" id="ARBA00022452"/>
    </source>
</evidence>
<protein>
    <submittedName>
        <fullName evidence="13">Porin</fullName>
    </submittedName>
</protein>
<keyword evidence="8" id="KW-0626">Porin</keyword>
<keyword evidence="7" id="KW-0406">Ion transport</keyword>
<dbReference type="PANTHER" id="PTHR34501">
    <property type="entry name" value="PROTEIN YDDL-RELATED"/>
    <property type="match status" value="1"/>
</dbReference>
<feature type="chain" id="PRO_5047312155" evidence="11">
    <location>
        <begin position="36"/>
        <end position="401"/>
    </location>
</feature>
<reference evidence="13" key="1">
    <citation type="submission" date="2021-04" db="EMBL/GenBank/DDBJ databases">
        <title>Oceanospirillales bacteria with DddD are important DMSP degraders in coastal seawater.</title>
        <authorList>
            <person name="Liu J."/>
        </authorList>
    </citation>
    <scope>NUCLEOTIDE SEQUENCE</scope>
    <source>
        <strain evidence="13">GY6</strain>
    </source>
</reference>
<dbReference type="Pfam" id="PF13609">
    <property type="entry name" value="Porin_4"/>
    <property type="match status" value="1"/>
</dbReference>
<keyword evidence="10" id="KW-0998">Cell outer membrane</keyword>
<proteinExistence type="predicted"/>
<accession>A0ABY5GXQ0</accession>
<evidence type="ECO:0000256" key="5">
    <source>
        <dbReference type="ARBA" id="ARBA00022692"/>
    </source>
</evidence>
<comment type="subcellular location">
    <subcellularLocation>
        <location evidence="1">Cell outer membrane</location>
        <topology evidence="1">Multi-pass membrane protein</topology>
    </subcellularLocation>
</comment>
<organism evidence="13 14">
    <name type="scientific">Amphritea atlantica</name>
    <dbReference type="NCBI Taxonomy" id="355243"/>
    <lineage>
        <taxon>Bacteria</taxon>
        <taxon>Pseudomonadati</taxon>
        <taxon>Pseudomonadota</taxon>
        <taxon>Gammaproteobacteria</taxon>
        <taxon>Oceanospirillales</taxon>
        <taxon>Oceanospirillaceae</taxon>
        <taxon>Amphritea</taxon>
    </lineage>
</organism>
<keyword evidence="5" id="KW-0812">Transmembrane</keyword>
<feature type="domain" description="Porin" evidence="12">
    <location>
        <begin position="24"/>
        <end position="368"/>
    </location>
</feature>
<keyword evidence="3" id="KW-0813">Transport</keyword>
<dbReference type="InterPro" id="IPR023614">
    <property type="entry name" value="Porin_dom_sf"/>
</dbReference>
<dbReference type="InterPro" id="IPR050298">
    <property type="entry name" value="Gram-neg_bact_OMP"/>
</dbReference>
<evidence type="ECO:0000313" key="13">
    <source>
        <dbReference type="EMBL" id="UTW04007.1"/>
    </source>
</evidence>
<dbReference type="Gene3D" id="2.40.160.10">
    <property type="entry name" value="Porin"/>
    <property type="match status" value="1"/>
</dbReference>
<comment type="subunit">
    <text evidence="2">Homotrimer.</text>
</comment>
<dbReference type="EMBL" id="CP073344">
    <property type="protein sequence ID" value="UTW04007.1"/>
    <property type="molecule type" value="Genomic_DNA"/>
</dbReference>
<evidence type="ECO:0000256" key="7">
    <source>
        <dbReference type="ARBA" id="ARBA00023065"/>
    </source>
</evidence>
<evidence type="ECO:0000259" key="12">
    <source>
        <dbReference type="Pfam" id="PF13609"/>
    </source>
</evidence>
<dbReference type="PANTHER" id="PTHR34501:SF9">
    <property type="entry name" value="MAJOR OUTER MEMBRANE PROTEIN P.IA"/>
    <property type="match status" value="1"/>
</dbReference>
<dbReference type="CDD" id="cd00342">
    <property type="entry name" value="gram_neg_porins"/>
    <property type="match status" value="1"/>
</dbReference>
<gene>
    <name evidence="13" type="ORF">KDX31_03020</name>
</gene>
<dbReference type="SUPFAM" id="SSF56935">
    <property type="entry name" value="Porins"/>
    <property type="match status" value="1"/>
</dbReference>
<evidence type="ECO:0000256" key="11">
    <source>
        <dbReference type="SAM" id="SignalP"/>
    </source>
</evidence>
<evidence type="ECO:0000256" key="2">
    <source>
        <dbReference type="ARBA" id="ARBA00011233"/>
    </source>
</evidence>
<evidence type="ECO:0000256" key="1">
    <source>
        <dbReference type="ARBA" id="ARBA00004571"/>
    </source>
</evidence>
<evidence type="ECO:0000256" key="8">
    <source>
        <dbReference type="ARBA" id="ARBA00023114"/>
    </source>
</evidence>
<keyword evidence="6 11" id="KW-0732">Signal</keyword>
<keyword evidence="14" id="KW-1185">Reference proteome</keyword>
<evidence type="ECO:0000313" key="14">
    <source>
        <dbReference type="Proteomes" id="UP001059950"/>
    </source>
</evidence>
<dbReference type="Proteomes" id="UP001059950">
    <property type="component" value="Chromosome"/>
</dbReference>
<dbReference type="InterPro" id="IPR033900">
    <property type="entry name" value="Gram_neg_porin_domain"/>
</dbReference>